<evidence type="ECO:0000313" key="9">
    <source>
        <dbReference type="EMBL" id="QQA01076.1"/>
    </source>
</evidence>
<gene>
    <name evidence="9" type="ORF">IWA51_00110</name>
</gene>
<comment type="similarity">
    <text evidence="2">Belongs to the binding-protein-dependent transport system permease family. FecCD subfamily.</text>
</comment>
<keyword evidence="3" id="KW-0813">Transport</keyword>
<feature type="transmembrane region" description="Helical" evidence="8">
    <location>
        <begin position="227"/>
        <end position="251"/>
    </location>
</feature>
<feature type="transmembrane region" description="Helical" evidence="8">
    <location>
        <begin position="135"/>
        <end position="157"/>
    </location>
</feature>
<dbReference type="PANTHER" id="PTHR30472:SF25">
    <property type="entry name" value="ABC TRANSPORTER PERMEASE PROTEIN MJ0876-RELATED"/>
    <property type="match status" value="1"/>
</dbReference>
<evidence type="ECO:0000313" key="10">
    <source>
        <dbReference type="Proteomes" id="UP000595224"/>
    </source>
</evidence>
<comment type="subcellular location">
    <subcellularLocation>
        <location evidence="1">Cell membrane</location>
        <topology evidence="1">Multi-pass membrane protein</topology>
    </subcellularLocation>
</comment>
<reference evidence="9 10" key="1">
    <citation type="submission" date="2020-11" db="EMBL/GenBank/DDBJ databases">
        <title>Treponema Peruensis nv. sp., first commensal Treponema isolated from human feces.</title>
        <authorList>
            <person name="Belkhou C."/>
            <person name="Raes J."/>
        </authorList>
    </citation>
    <scope>NUCLEOTIDE SEQUENCE [LARGE SCALE GENOMIC DNA]</scope>
    <source>
        <strain evidence="9 10">RCC2812</strain>
    </source>
</reference>
<dbReference type="KEGG" id="tper:IWA51_00110"/>
<feature type="transmembrane region" description="Helical" evidence="8">
    <location>
        <begin position="55"/>
        <end position="75"/>
    </location>
</feature>
<feature type="transmembrane region" description="Helical" evidence="8">
    <location>
        <begin position="292"/>
        <end position="313"/>
    </location>
</feature>
<keyword evidence="6 8" id="KW-1133">Transmembrane helix</keyword>
<dbReference type="GO" id="GO:0033214">
    <property type="term" value="P:siderophore-iron import into cell"/>
    <property type="evidence" value="ECO:0007669"/>
    <property type="project" value="TreeGrafter"/>
</dbReference>
<keyword evidence="7 8" id="KW-0472">Membrane</keyword>
<evidence type="ECO:0000256" key="7">
    <source>
        <dbReference type="ARBA" id="ARBA00023136"/>
    </source>
</evidence>
<dbReference type="GO" id="GO:0022857">
    <property type="term" value="F:transmembrane transporter activity"/>
    <property type="evidence" value="ECO:0007669"/>
    <property type="project" value="InterPro"/>
</dbReference>
<feature type="transmembrane region" description="Helical" evidence="8">
    <location>
        <begin position="263"/>
        <end position="280"/>
    </location>
</feature>
<dbReference type="EMBL" id="CP064936">
    <property type="protein sequence ID" value="QQA01076.1"/>
    <property type="molecule type" value="Genomic_DNA"/>
</dbReference>
<dbReference type="InterPro" id="IPR037294">
    <property type="entry name" value="ABC_BtuC-like"/>
</dbReference>
<organism evidence="9 10">
    <name type="scientific">Treponema peruense</name>
    <dbReference type="NCBI Taxonomy" id="2787628"/>
    <lineage>
        <taxon>Bacteria</taxon>
        <taxon>Pseudomonadati</taxon>
        <taxon>Spirochaetota</taxon>
        <taxon>Spirochaetia</taxon>
        <taxon>Spirochaetales</taxon>
        <taxon>Treponemataceae</taxon>
        <taxon>Treponema</taxon>
    </lineage>
</organism>
<dbReference type="PANTHER" id="PTHR30472">
    <property type="entry name" value="FERRIC ENTEROBACTIN TRANSPORT SYSTEM PERMEASE PROTEIN"/>
    <property type="match status" value="1"/>
</dbReference>
<evidence type="ECO:0000256" key="5">
    <source>
        <dbReference type="ARBA" id="ARBA00022692"/>
    </source>
</evidence>
<name>A0A7T3V565_9SPIR</name>
<evidence type="ECO:0000256" key="1">
    <source>
        <dbReference type="ARBA" id="ARBA00004651"/>
    </source>
</evidence>
<evidence type="ECO:0000256" key="8">
    <source>
        <dbReference type="SAM" id="Phobius"/>
    </source>
</evidence>
<evidence type="ECO:0000256" key="4">
    <source>
        <dbReference type="ARBA" id="ARBA00022475"/>
    </source>
</evidence>
<evidence type="ECO:0000256" key="6">
    <source>
        <dbReference type="ARBA" id="ARBA00022989"/>
    </source>
</evidence>
<dbReference type="FunFam" id="1.10.3470.10:FF:000001">
    <property type="entry name" value="Vitamin B12 ABC transporter permease BtuC"/>
    <property type="match status" value="1"/>
</dbReference>
<dbReference type="GO" id="GO:0005886">
    <property type="term" value="C:plasma membrane"/>
    <property type="evidence" value="ECO:0007669"/>
    <property type="project" value="UniProtKB-SubCell"/>
</dbReference>
<protein>
    <submittedName>
        <fullName evidence="9">Iron ABC transporter permease</fullName>
    </submittedName>
</protein>
<dbReference type="CDD" id="cd06550">
    <property type="entry name" value="TM_ABC_iron-siderophores_like"/>
    <property type="match status" value="1"/>
</dbReference>
<dbReference type="RefSeq" id="WP_198442674.1">
    <property type="nucleotide sequence ID" value="NZ_CBCSHE010000007.1"/>
</dbReference>
<keyword evidence="10" id="KW-1185">Reference proteome</keyword>
<dbReference type="SUPFAM" id="SSF81345">
    <property type="entry name" value="ABC transporter involved in vitamin B12 uptake, BtuC"/>
    <property type="match status" value="1"/>
</dbReference>
<dbReference type="InterPro" id="IPR000522">
    <property type="entry name" value="ABC_transptr_permease_BtuC"/>
</dbReference>
<dbReference type="AlphaFoldDB" id="A0A7T3V565"/>
<feature type="transmembrane region" description="Helical" evidence="8">
    <location>
        <begin position="96"/>
        <end position="123"/>
    </location>
</feature>
<keyword evidence="5 8" id="KW-0812">Transmembrane</keyword>
<sequence length="316" mass="32173">MKTATKFTLLTIILLLTAALSIALGATNLDFKQLLANTNTAAQNILLQIRLPRTLLAATAGIMLGGSGAAFQLLFRNPLAEPGILGITSGATLGAVSAACFAGGAILNAGSFLGALIAGLAVALLSQTREASTTAILLCGTALGTLYSALTSITLSLNSQKIQSMYIWMLGSFSGRGWNELKLVAIPALISIPALLLLSPKLDLLYAGETTAASLGLEVQKLRTQTLLAGTLAASAAVCAGGTIGFIGLIAPHCARKLAGPKALVHLPASMLCGAIILLISDTVCRTAAAPAEIPVGTVTALLGAPFFVWLLLSKK</sequence>
<evidence type="ECO:0000256" key="3">
    <source>
        <dbReference type="ARBA" id="ARBA00022448"/>
    </source>
</evidence>
<dbReference type="Proteomes" id="UP000595224">
    <property type="component" value="Chromosome"/>
</dbReference>
<accession>A0A7T3V565</accession>
<proteinExistence type="inferred from homology"/>
<keyword evidence="4" id="KW-1003">Cell membrane</keyword>
<dbReference type="Gene3D" id="1.10.3470.10">
    <property type="entry name" value="ABC transporter involved in vitamin B12 uptake, BtuC"/>
    <property type="match status" value="1"/>
</dbReference>
<dbReference type="Pfam" id="PF01032">
    <property type="entry name" value="FecCD"/>
    <property type="match status" value="1"/>
</dbReference>
<evidence type="ECO:0000256" key="2">
    <source>
        <dbReference type="ARBA" id="ARBA00007935"/>
    </source>
</evidence>